<dbReference type="eggNOG" id="KOG2586">
    <property type="taxonomic scope" value="Eukaryota"/>
</dbReference>
<dbReference type="InterPro" id="IPR012349">
    <property type="entry name" value="Split_barrel_FMN-bd"/>
</dbReference>
<comment type="cofactor">
    <cofactor evidence="1">
        <name>FMN</name>
        <dbReference type="ChEBI" id="CHEBI:58210"/>
    </cofactor>
</comment>
<reference evidence="10 12" key="1">
    <citation type="journal article" date="2011" name="Science">
        <title>Comparative functional genomics of the fission yeasts.</title>
        <authorList>
            <person name="Rhind N."/>
            <person name="Chen Z."/>
            <person name="Yassour M."/>
            <person name="Thompson D.A."/>
            <person name="Haas B.J."/>
            <person name="Habib N."/>
            <person name="Wapinski I."/>
            <person name="Roy S."/>
            <person name="Lin M.F."/>
            <person name="Heiman D.I."/>
            <person name="Young S.K."/>
            <person name="Furuya K."/>
            <person name="Guo Y."/>
            <person name="Pidoux A."/>
            <person name="Chen H.M."/>
            <person name="Robbertse B."/>
            <person name="Goldberg J.M."/>
            <person name="Aoki K."/>
            <person name="Bayne E.H."/>
            <person name="Berlin A.M."/>
            <person name="Desjardins C.A."/>
            <person name="Dobbs E."/>
            <person name="Dukaj L."/>
            <person name="Fan L."/>
            <person name="FitzGerald M.G."/>
            <person name="French C."/>
            <person name="Gujja S."/>
            <person name="Hansen K."/>
            <person name="Keifenheim D."/>
            <person name="Levin J.Z."/>
            <person name="Mosher R.A."/>
            <person name="Mueller C.A."/>
            <person name="Pfiffner J."/>
            <person name="Priest M."/>
            <person name="Russ C."/>
            <person name="Smialowska A."/>
            <person name="Swoboda P."/>
            <person name="Sykes S.M."/>
            <person name="Vaughn M."/>
            <person name="Vengrova S."/>
            <person name="Yoder R."/>
            <person name="Zeng Q."/>
            <person name="Allshire R."/>
            <person name="Baulcombe D."/>
            <person name="Birren B.W."/>
            <person name="Brown W."/>
            <person name="Ekwall K."/>
            <person name="Kellis M."/>
            <person name="Leatherwood J."/>
            <person name="Levin H."/>
            <person name="Margalit H."/>
            <person name="Martienssen R."/>
            <person name="Nieduszynski C.A."/>
            <person name="Spatafora J.W."/>
            <person name="Friedman N."/>
            <person name="Dalgaard J.Z."/>
            <person name="Baumann P."/>
            <person name="Niki H."/>
            <person name="Regev A."/>
            <person name="Nusbaum C."/>
        </authorList>
    </citation>
    <scope>NUCLEOTIDE SEQUENCE [LARGE SCALE GENOMIC DNA]</scope>
    <source>
        <strain evidence="12">yFS275 / FY16936</strain>
    </source>
</reference>
<dbReference type="HAMAP" id="MF_01629">
    <property type="entry name" value="PdxH"/>
    <property type="match status" value="1"/>
</dbReference>
<evidence type="ECO:0000256" key="5">
    <source>
        <dbReference type="ARBA" id="ARBA00022630"/>
    </source>
</evidence>
<feature type="domain" description="Pyridoxine 5'-phosphate oxidase dimerisation C-terminal" evidence="9">
    <location>
        <begin position="186"/>
        <end position="228"/>
    </location>
</feature>
<dbReference type="NCBIfam" id="NF004231">
    <property type="entry name" value="PRK05679.1"/>
    <property type="match status" value="1"/>
</dbReference>
<evidence type="ECO:0000256" key="4">
    <source>
        <dbReference type="ARBA" id="ARBA00012801"/>
    </source>
</evidence>
<dbReference type="NCBIfam" id="TIGR00558">
    <property type="entry name" value="pdxH"/>
    <property type="match status" value="1"/>
</dbReference>
<evidence type="ECO:0000313" key="10">
    <source>
        <dbReference type="EMBL" id="EEB06825.1"/>
    </source>
</evidence>
<comment type="pathway">
    <text evidence="2">Cofactor metabolism; pyridoxal 5'-phosphate salvage; pyridoxal 5'-phosphate from pyridoxamine 5'-phosphate: step 1/1.</text>
</comment>
<dbReference type="SUPFAM" id="SSF50475">
    <property type="entry name" value="FMN-binding split barrel"/>
    <property type="match status" value="1"/>
</dbReference>
<comment type="pathway">
    <text evidence="3">Cofactor metabolism; pyridoxal 5'-phosphate salvage; pyridoxal 5'-phosphate from pyridoxine 5'-phosphate: step 1/1.</text>
</comment>
<dbReference type="EMBL" id="KE651168">
    <property type="protein sequence ID" value="EEB06825.1"/>
    <property type="molecule type" value="Genomic_DNA"/>
</dbReference>
<proteinExistence type="inferred from homology"/>
<dbReference type="PROSITE" id="PS01064">
    <property type="entry name" value="PYRIDOX_OXIDASE"/>
    <property type="match status" value="1"/>
</dbReference>
<sequence>MSKDTKEKLIFAPERYQYTRGSLHREDLVNKDPLLLFNEWFRDAVQNQDIKAPESTTLSTARLPSGRVSSRLVLLKELDHRGFVVFTNLGTSKKAKDLKTNPHASLSFWWEPLQRQVRVEGAIEYLTREESNEYFQTRPRGSRIGAWASPQSDVIKDRKELEDRVAEYTKKFGEDEVKPVPVPEFWGGIRIVPLEIEFWQGGKFRLHDRFSFRRESIDKEYELVRLAP</sequence>
<dbReference type="InterPro" id="IPR011576">
    <property type="entry name" value="Pyridox_Oxase_N"/>
</dbReference>
<keyword evidence="7" id="KW-0560">Oxidoreductase</keyword>
<dbReference type="OMA" id="AYFRTRP"/>
<evidence type="ECO:0000259" key="9">
    <source>
        <dbReference type="Pfam" id="PF10590"/>
    </source>
</evidence>
<dbReference type="PANTHER" id="PTHR10851">
    <property type="entry name" value="PYRIDOXINE-5-PHOSPHATE OXIDASE"/>
    <property type="match status" value="1"/>
</dbReference>
<evidence type="ECO:0000256" key="7">
    <source>
        <dbReference type="ARBA" id="ARBA00023002"/>
    </source>
</evidence>
<dbReference type="AlphaFoldDB" id="B6JZ57"/>
<dbReference type="UniPathway" id="UPA01068">
    <property type="reaction ID" value="UER00304"/>
</dbReference>
<evidence type="ECO:0000256" key="6">
    <source>
        <dbReference type="ARBA" id="ARBA00022643"/>
    </source>
</evidence>
<dbReference type="OrthoDB" id="303614at2759"/>
<dbReference type="InterPro" id="IPR019576">
    <property type="entry name" value="Pyridoxamine_oxidase_dimer_C"/>
</dbReference>
<evidence type="ECO:0000259" key="8">
    <source>
        <dbReference type="Pfam" id="PF01243"/>
    </source>
</evidence>
<dbReference type="Gene3D" id="2.30.110.10">
    <property type="entry name" value="Electron Transport, Fmn-binding Protein, Chain A"/>
    <property type="match status" value="1"/>
</dbReference>
<dbReference type="GO" id="GO:0005758">
    <property type="term" value="C:mitochondrial intermembrane space"/>
    <property type="evidence" value="ECO:0007669"/>
    <property type="project" value="EnsemblFungi"/>
</dbReference>
<dbReference type="JaponicusDB" id="SJAG_01881">
    <property type="gene designation" value="pdx3"/>
</dbReference>
<dbReference type="GeneID" id="7048062"/>
<evidence type="ECO:0000256" key="1">
    <source>
        <dbReference type="ARBA" id="ARBA00001917"/>
    </source>
</evidence>
<keyword evidence="12" id="KW-1185">Reference proteome</keyword>
<gene>
    <name evidence="11" type="primary">pdx3</name>
    <name evidence="10" type="ORF">SJAG_01881</name>
</gene>
<dbReference type="EC" id="1.4.3.5" evidence="4"/>
<dbReference type="Proteomes" id="UP000001744">
    <property type="component" value="Unassembled WGS sequence"/>
</dbReference>
<feature type="domain" description="Pyridoxamine 5'-phosphate oxidase N-terminal" evidence="8">
    <location>
        <begin position="50"/>
        <end position="169"/>
    </location>
</feature>
<dbReference type="GO" id="GO:0010181">
    <property type="term" value="F:FMN binding"/>
    <property type="evidence" value="ECO:0007669"/>
    <property type="project" value="EnsemblFungi"/>
</dbReference>
<keyword evidence="6" id="KW-0288">FMN</keyword>
<dbReference type="Pfam" id="PF10590">
    <property type="entry name" value="PNP_phzG_C"/>
    <property type="match status" value="1"/>
</dbReference>
<dbReference type="PANTHER" id="PTHR10851:SF0">
    <property type="entry name" value="PYRIDOXINE-5'-PHOSPHATE OXIDASE"/>
    <property type="match status" value="1"/>
</dbReference>
<evidence type="ECO:0000313" key="11">
    <source>
        <dbReference type="JaponicusDB" id="SJAG_01881"/>
    </source>
</evidence>
<dbReference type="InterPro" id="IPR019740">
    <property type="entry name" value="Pyridox_Oxase_CS"/>
</dbReference>
<accession>B6JZ57</accession>
<organism evidence="10 12">
    <name type="scientific">Schizosaccharomyces japonicus (strain yFS275 / FY16936)</name>
    <name type="common">Fission yeast</name>
    <dbReference type="NCBI Taxonomy" id="402676"/>
    <lineage>
        <taxon>Eukaryota</taxon>
        <taxon>Fungi</taxon>
        <taxon>Dikarya</taxon>
        <taxon>Ascomycota</taxon>
        <taxon>Taphrinomycotina</taxon>
        <taxon>Schizosaccharomycetes</taxon>
        <taxon>Schizosaccharomycetales</taxon>
        <taxon>Schizosaccharomycetaceae</taxon>
        <taxon>Schizosaccharomyces</taxon>
    </lineage>
</organism>
<dbReference type="RefSeq" id="XP_002173118.1">
    <property type="nucleotide sequence ID" value="XM_002173082.2"/>
</dbReference>
<keyword evidence="5" id="KW-0285">Flavoprotein</keyword>
<dbReference type="HOGENOM" id="CLU_032263_2_0_1"/>
<dbReference type="GO" id="GO:0008615">
    <property type="term" value="P:pyridoxine biosynthetic process"/>
    <property type="evidence" value="ECO:0007669"/>
    <property type="project" value="InterPro"/>
</dbReference>
<name>B6JZ57_SCHJY</name>
<evidence type="ECO:0000256" key="3">
    <source>
        <dbReference type="ARBA" id="ARBA00005037"/>
    </source>
</evidence>
<dbReference type="STRING" id="402676.B6JZ57"/>
<evidence type="ECO:0000256" key="2">
    <source>
        <dbReference type="ARBA" id="ARBA00004738"/>
    </source>
</evidence>
<evidence type="ECO:0000313" key="12">
    <source>
        <dbReference type="Proteomes" id="UP000001744"/>
    </source>
</evidence>
<dbReference type="VEuPathDB" id="FungiDB:SJAG_01881"/>
<dbReference type="InterPro" id="IPR000659">
    <property type="entry name" value="Pyridox_Oxase"/>
</dbReference>
<dbReference type="PIRSF" id="PIRSF000190">
    <property type="entry name" value="Pyd_amn-ph_oxd"/>
    <property type="match status" value="1"/>
</dbReference>
<protein>
    <recommendedName>
        <fullName evidence="4">pyridoxal 5'-phosphate synthase</fullName>
        <ecNumber evidence="4">1.4.3.5</ecNumber>
    </recommendedName>
</protein>
<dbReference type="Pfam" id="PF01243">
    <property type="entry name" value="PNPOx_N"/>
    <property type="match status" value="1"/>
</dbReference>
<dbReference type="GO" id="GO:0004733">
    <property type="term" value="F:pyridoxamine phosphate oxidase activity"/>
    <property type="evidence" value="ECO:0000318"/>
    <property type="project" value="GO_Central"/>
</dbReference>